<dbReference type="Pfam" id="PF07645">
    <property type="entry name" value="EGF_CA"/>
    <property type="match status" value="6"/>
</dbReference>
<evidence type="ECO:0000256" key="2">
    <source>
        <dbReference type="ARBA" id="ARBA00006127"/>
    </source>
</evidence>
<dbReference type="PROSITE" id="PS01177">
    <property type="entry name" value="ANAPHYLATOXIN_1"/>
    <property type="match status" value="1"/>
</dbReference>
<keyword evidence="10" id="KW-0325">Glycoprotein</keyword>
<dbReference type="SMART" id="SM00104">
    <property type="entry name" value="ANATO"/>
    <property type="match status" value="3"/>
</dbReference>
<dbReference type="PANTHER" id="PTHR24034">
    <property type="entry name" value="EGF-LIKE DOMAIN-CONTAINING PROTEIN"/>
    <property type="match status" value="1"/>
</dbReference>
<dbReference type="InterPro" id="IPR009030">
    <property type="entry name" value="Growth_fac_rcpt_cys_sf"/>
</dbReference>
<evidence type="ECO:0000256" key="11">
    <source>
        <dbReference type="PROSITE-ProRule" id="PRU00076"/>
    </source>
</evidence>
<dbReference type="AlphaFoldDB" id="A0A0B7AEL9"/>
<dbReference type="FunFam" id="2.10.25.10:FF:000240">
    <property type="entry name" value="Vitamin K-dependent protein S"/>
    <property type="match status" value="2"/>
</dbReference>
<evidence type="ECO:0000256" key="1">
    <source>
        <dbReference type="ARBA" id="ARBA00004498"/>
    </source>
</evidence>
<dbReference type="GO" id="GO:0005509">
    <property type="term" value="F:calcium ion binding"/>
    <property type="evidence" value="ECO:0007669"/>
    <property type="project" value="InterPro"/>
</dbReference>
<evidence type="ECO:0000256" key="9">
    <source>
        <dbReference type="ARBA" id="ARBA00023157"/>
    </source>
</evidence>
<dbReference type="InterPro" id="IPR055088">
    <property type="entry name" value="Fibulin_C"/>
</dbReference>
<proteinExistence type="inferred from homology"/>
<dbReference type="InterPro" id="IPR001881">
    <property type="entry name" value="EGF-like_Ca-bd_dom"/>
</dbReference>
<dbReference type="CDD" id="cd00054">
    <property type="entry name" value="EGF_CA"/>
    <property type="match status" value="4"/>
</dbReference>
<feature type="disulfide bond" evidence="11">
    <location>
        <begin position="508"/>
        <end position="518"/>
    </location>
</feature>
<comment type="caution">
    <text evidence="11">Lacks conserved residue(s) required for the propagation of feature annotation.</text>
</comment>
<keyword evidence="5 11" id="KW-0245">EGF-like domain</keyword>
<evidence type="ECO:0000313" key="15">
    <source>
        <dbReference type="EMBL" id="CEK79067.1"/>
    </source>
</evidence>
<feature type="domain" description="EGF-like" evidence="14">
    <location>
        <begin position="462"/>
        <end position="503"/>
    </location>
</feature>
<name>A0A0B7AEL9_9EUPU</name>
<keyword evidence="9 11" id="KW-1015">Disulfide bond</keyword>
<dbReference type="InterPro" id="IPR000152">
    <property type="entry name" value="EGF-type_Asp/Asn_hydroxyl_site"/>
</dbReference>
<dbReference type="InterPro" id="IPR018097">
    <property type="entry name" value="EGF_Ca-bd_CS"/>
</dbReference>
<keyword evidence="8" id="KW-0106">Calcium</keyword>
<reference evidence="15" key="1">
    <citation type="submission" date="2014-12" db="EMBL/GenBank/DDBJ databases">
        <title>Insight into the proteome of Arion vulgaris.</title>
        <authorList>
            <person name="Aradska J."/>
            <person name="Bulat T."/>
            <person name="Smidak R."/>
            <person name="Sarate P."/>
            <person name="Gangsoo J."/>
            <person name="Sialana F."/>
            <person name="Bilban M."/>
            <person name="Lubec G."/>
        </authorList>
    </citation>
    <scope>NUCLEOTIDE SEQUENCE</scope>
    <source>
        <tissue evidence="15">Skin</tissue>
    </source>
</reference>
<dbReference type="PROSITE" id="PS01186">
    <property type="entry name" value="EGF_2"/>
    <property type="match status" value="3"/>
</dbReference>
<evidence type="ECO:0000256" key="12">
    <source>
        <dbReference type="SAM" id="SignalP"/>
    </source>
</evidence>
<dbReference type="Gene3D" id="2.10.25.10">
    <property type="entry name" value="Laminin"/>
    <property type="match status" value="10"/>
</dbReference>
<evidence type="ECO:0000256" key="4">
    <source>
        <dbReference type="ARBA" id="ARBA00022530"/>
    </source>
</evidence>
<dbReference type="FunFam" id="2.10.25.10:FF:000038">
    <property type="entry name" value="Fibrillin 2"/>
    <property type="match status" value="2"/>
</dbReference>
<dbReference type="InterPro" id="IPR049883">
    <property type="entry name" value="NOTCH1_EGF-like"/>
</dbReference>
<dbReference type="PANTHER" id="PTHR24034:SF111">
    <property type="entry name" value="FIBULIN-2-LIKE ISOFORM X1"/>
    <property type="match status" value="1"/>
</dbReference>
<feature type="signal peptide" evidence="12">
    <location>
        <begin position="1"/>
        <end position="24"/>
    </location>
</feature>
<evidence type="ECO:0000256" key="6">
    <source>
        <dbReference type="ARBA" id="ARBA00022729"/>
    </source>
</evidence>
<keyword evidence="7" id="KW-0677">Repeat</keyword>
<keyword evidence="4" id="KW-0272">Extracellular matrix</keyword>
<dbReference type="SMART" id="SM00181">
    <property type="entry name" value="EGF"/>
    <property type="match status" value="10"/>
</dbReference>
<comment type="subcellular location">
    <subcellularLocation>
        <location evidence="1">Secreted</location>
        <location evidence="1">Extracellular space</location>
        <location evidence="1">Extracellular matrix</location>
    </subcellularLocation>
</comment>
<sequence length="768" mass="85041">MLELKMRFFCVSLLCLLCLYAIKGDLNGIFGPCCHEGVQWSSTSYRCDNYPTPIDNISDSDQAACLSVIEVCCIKQTQLQTCEDGKQTALDNSVCAIRDADPGAEQFRECCHCCQLGLVSRMSESTCQSPDLGEPCDSKYRECCQGLETSNISYIETQSCELNNPCEQRCIDNKLTGIECQCYDGYHLATDLISCEDIDECAQGLAVCATGQRCVNTRGHFTCTASQCPAGSQLNPITSQCESYVQQCGIGFSYNTVSRTCEDINECGLGIDACGTGERCENAVGSYVCRRERHCGTGYTLDESSQSCIDNDECTLGTHNCNGGYRCQNVQGSFRCVQRTCPEGYRFVTAKGECVLVQCPVGLKSNEAGNCVDIDECEEYGLAVCNRHQKCVNTRGSYYCRNFVNCPPGYEPTENNGCHDIDECYRGTHKCGIEQQCINRQGTYFCQCPRGMRHDTSGRCMDVDECSYGATICPSNSKCVNTVGSYKCDCIDGLVSDENDGCTDVNECETEGVCQQSCVNVLGTFFCSCSRGYQLRDDKRSCEDIDECTQFGNRIGRSGVCGGKCINLPGSYRCECPDGWRLKPDGRSCEDINECKEHTAYCTHSESICINTRGSYKCPIVRCPEGFVKTNATGQQNSIRCKRVSTDCQECRRGIISRTYNFLSFATNVIVPAPLFSMTGSRLIDKFYTWDLDLISARVLKTGILPAVVQDFSLEKSRDFARVTLIKRIDGPQDVVLKLSMNVTSYYKGFEGIAESRIYLYITEEDNN</sequence>
<dbReference type="SMART" id="SM00179">
    <property type="entry name" value="EGF_CA"/>
    <property type="match status" value="10"/>
</dbReference>
<evidence type="ECO:0000256" key="3">
    <source>
        <dbReference type="ARBA" id="ARBA00022525"/>
    </source>
</evidence>
<comment type="similarity">
    <text evidence="2">Belongs to the fibulin family.</text>
</comment>
<keyword evidence="3" id="KW-0964">Secreted</keyword>
<evidence type="ECO:0000256" key="7">
    <source>
        <dbReference type="ARBA" id="ARBA00022737"/>
    </source>
</evidence>
<keyword evidence="6 12" id="KW-0732">Signal</keyword>
<dbReference type="SUPFAM" id="SSF57196">
    <property type="entry name" value="EGF/Laminin"/>
    <property type="match status" value="1"/>
</dbReference>
<dbReference type="InterPro" id="IPR050751">
    <property type="entry name" value="ECM_structural_protein"/>
</dbReference>
<dbReference type="GO" id="GO:0005576">
    <property type="term" value="C:extracellular region"/>
    <property type="evidence" value="ECO:0007669"/>
    <property type="project" value="InterPro"/>
</dbReference>
<protein>
    <recommendedName>
        <fullName evidence="17">Fibulin-1</fullName>
    </recommendedName>
</protein>
<dbReference type="SUPFAM" id="SSF57184">
    <property type="entry name" value="Growth factor receptor domain"/>
    <property type="match status" value="4"/>
</dbReference>
<dbReference type="EMBL" id="HACG01032205">
    <property type="protein sequence ID" value="CEK79070.1"/>
    <property type="molecule type" value="Transcribed_RNA"/>
</dbReference>
<gene>
    <name evidence="15" type="primary">ORF113393</name>
    <name evidence="16" type="synonym">ORF113410</name>
</gene>
<dbReference type="InterPro" id="IPR000020">
    <property type="entry name" value="Anaphylatoxin/fibulin"/>
</dbReference>
<dbReference type="InterPro" id="IPR026823">
    <property type="entry name" value="cEGF"/>
</dbReference>
<evidence type="ECO:0000259" key="14">
    <source>
        <dbReference type="PROSITE" id="PS50026"/>
    </source>
</evidence>
<organism evidence="15">
    <name type="scientific">Arion vulgaris</name>
    <dbReference type="NCBI Taxonomy" id="1028688"/>
    <lineage>
        <taxon>Eukaryota</taxon>
        <taxon>Metazoa</taxon>
        <taxon>Spiralia</taxon>
        <taxon>Lophotrochozoa</taxon>
        <taxon>Mollusca</taxon>
        <taxon>Gastropoda</taxon>
        <taxon>Heterobranchia</taxon>
        <taxon>Euthyneura</taxon>
        <taxon>Panpulmonata</taxon>
        <taxon>Eupulmonata</taxon>
        <taxon>Stylommatophora</taxon>
        <taxon>Helicina</taxon>
        <taxon>Arionoidea</taxon>
        <taxon>Arionidae</taxon>
        <taxon>Arion</taxon>
    </lineage>
</organism>
<evidence type="ECO:0000259" key="13">
    <source>
        <dbReference type="PROSITE" id="PS01178"/>
    </source>
</evidence>
<dbReference type="PROSITE" id="PS01187">
    <property type="entry name" value="EGF_CA"/>
    <property type="match status" value="3"/>
</dbReference>
<evidence type="ECO:0000256" key="8">
    <source>
        <dbReference type="ARBA" id="ARBA00022837"/>
    </source>
</evidence>
<feature type="chain" id="PRO_5007391331" description="Fibulin-1" evidence="12">
    <location>
        <begin position="25"/>
        <end position="768"/>
    </location>
</feature>
<accession>A0A0B7AEL9</accession>
<evidence type="ECO:0000313" key="16">
    <source>
        <dbReference type="EMBL" id="CEK79070.1"/>
    </source>
</evidence>
<dbReference type="PROSITE" id="PS01178">
    <property type="entry name" value="ANAPHYLATOXIN_2"/>
    <property type="match status" value="1"/>
</dbReference>
<evidence type="ECO:0000256" key="5">
    <source>
        <dbReference type="ARBA" id="ARBA00022536"/>
    </source>
</evidence>
<evidence type="ECO:0008006" key="17">
    <source>
        <dbReference type="Google" id="ProtNLM"/>
    </source>
</evidence>
<dbReference type="Pfam" id="PF12662">
    <property type="entry name" value="cEGF"/>
    <property type="match status" value="2"/>
</dbReference>
<dbReference type="Pfam" id="PF22914">
    <property type="entry name" value="Fibulin_C"/>
    <property type="match status" value="1"/>
</dbReference>
<feature type="domain" description="EGF-like" evidence="14">
    <location>
        <begin position="504"/>
        <end position="543"/>
    </location>
</feature>
<dbReference type="InterPro" id="IPR000742">
    <property type="entry name" value="EGF"/>
</dbReference>
<dbReference type="PROSITE" id="PS00010">
    <property type="entry name" value="ASX_HYDROXYL"/>
    <property type="match status" value="4"/>
</dbReference>
<evidence type="ECO:0000256" key="10">
    <source>
        <dbReference type="ARBA" id="ARBA00023180"/>
    </source>
</evidence>
<feature type="domain" description="Anaphylatoxin-like" evidence="13">
    <location>
        <begin position="113"/>
        <end position="144"/>
    </location>
</feature>
<dbReference type="PROSITE" id="PS50026">
    <property type="entry name" value="EGF_3"/>
    <property type="match status" value="2"/>
</dbReference>
<dbReference type="EMBL" id="HACG01032202">
    <property type="protein sequence ID" value="CEK79067.1"/>
    <property type="molecule type" value="Transcribed_RNA"/>
</dbReference>